<evidence type="ECO:0000313" key="3">
    <source>
        <dbReference type="Proteomes" id="UP000507222"/>
    </source>
</evidence>
<dbReference type="Proteomes" id="UP000507222">
    <property type="component" value="Unassembled WGS sequence"/>
</dbReference>
<keyword evidence="1" id="KW-1133">Transmembrane helix</keyword>
<feature type="transmembrane region" description="Helical" evidence="1">
    <location>
        <begin position="61"/>
        <end position="81"/>
    </location>
</feature>
<dbReference type="EMBL" id="CAEKDK010000006">
    <property type="protein sequence ID" value="CAB4284804.1"/>
    <property type="molecule type" value="Genomic_DNA"/>
</dbReference>
<name>A0A6J5VAH1_PRUAR</name>
<protein>
    <submittedName>
        <fullName evidence="2">Uncharacterized protein</fullName>
    </submittedName>
</protein>
<accession>A0A6J5VAH1</accession>
<dbReference type="AlphaFoldDB" id="A0A6J5VAH1"/>
<gene>
    <name evidence="2" type="ORF">CURHAP_LOCUS40431</name>
</gene>
<evidence type="ECO:0000313" key="2">
    <source>
        <dbReference type="EMBL" id="CAB4284804.1"/>
    </source>
</evidence>
<reference evidence="2 3" key="1">
    <citation type="submission" date="2020-05" db="EMBL/GenBank/DDBJ databases">
        <authorList>
            <person name="Campoy J."/>
            <person name="Schneeberger K."/>
            <person name="Spophaly S."/>
        </authorList>
    </citation>
    <scope>NUCLEOTIDE SEQUENCE [LARGE SCALE GENOMIC DNA]</scope>
    <source>
        <strain evidence="2">PruArmRojPasFocal</strain>
    </source>
</reference>
<keyword evidence="1" id="KW-0812">Transmembrane</keyword>
<organism evidence="2 3">
    <name type="scientific">Prunus armeniaca</name>
    <name type="common">Apricot</name>
    <name type="synonym">Armeniaca vulgaris</name>
    <dbReference type="NCBI Taxonomy" id="36596"/>
    <lineage>
        <taxon>Eukaryota</taxon>
        <taxon>Viridiplantae</taxon>
        <taxon>Streptophyta</taxon>
        <taxon>Embryophyta</taxon>
        <taxon>Tracheophyta</taxon>
        <taxon>Spermatophyta</taxon>
        <taxon>Magnoliopsida</taxon>
        <taxon>eudicotyledons</taxon>
        <taxon>Gunneridae</taxon>
        <taxon>Pentapetalae</taxon>
        <taxon>rosids</taxon>
        <taxon>fabids</taxon>
        <taxon>Rosales</taxon>
        <taxon>Rosaceae</taxon>
        <taxon>Amygdaloideae</taxon>
        <taxon>Amygdaleae</taxon>
        <taxon>Prunus</taxon>
    </lineage>
</organism>
<sequence length="91" mass="10733">MRFRKDTAQNQMSLHDRLIHVYHFTKDIAQNEMVPDEEFSKVLDPQLVSISRSLERAVARINGSLFCFLIDTLLFVQWKFAFLSLGRPEYL</sequence>
<keyword evidence="1" id="KW-0472">Membrane</keyword>
<evidence type="ECO:0000256" key="1">
    <source>
        <dbReference type="SAM" id="Phobius"/>
    </source>
</evidence>
<proteinExistence type="predicted"/>